<dbReference type="Proteomes" id="UP001190700">
    <property type="component" value="Unassembled WGS sequence"/>
</dbReference>
<dbReference type="EMBL" id="LGRX02027679">
    <property type="protein sequence ID" value="KAK3248944.1"/>
    <property type="molecule type" value="Genomic_DNA"/>
</dbReference>
<comment type="caution">
    <text evidence="1">The sequence shown here is derived from an EMBL/GenBank/DDBJ whole genome shotgun (WGS) entry which is preliminary data.</text>
</comment>
<dbReference type="AlphaFoldDB" id="A0AAE0C776"/>
<evidence type="ECO:0000313" key="2">
    <source>
        <dbReference type="Proteomes" id="UP001190700"/>
    </source>
</evidence>
<reference evidence="1 2" key="1">
    <citation type="journal article" date="2015" name="Genome Biol. Evol.">
        <title>Comparative Genomics of a Bacterivorous Green Alga Reveals Evolutionary Causalities and Consequences of Phago-Mixotrophic Mode of Nutrition.</title>
        <authorList>
            <person name="Burns J.A."/>
            <person name="Paasch A."/>
            <person name="Narechania A."/>
            <person name="Kim E."/>
        </authorList>
    </citation>
    <scope>NUCLEOTIDE SEQUENCE [LARGE SCALE GENOMIC DNA]</scope>
    <source>
        <strain evidence="1 2">PLY_AMNH</strain>
    </source>
</reference>
<proteinExistence type="predicted"/>
<name>A0AAE0C776_9CHLO</name>
<sequence>MVIGLMYLCLAPDKGSDVDDMVGAQNTAVREWKDGNYRAFKDSFCGDDNSCHFDVTGTYYYLDSFGSRVDRSVGLTLSKQTEVVSEDWSYTGPPRVQQDSLEYGSESYTDALWFMGVAPIQAPAEPVDMHSDLTAVSGSKTSTSHFDGIELQSGCREVVSEYKYECDCSRRRRRLFGKGSSGSSGGCKTCYSYFHRIEIQRLQSVDYYAQCSSSTCDASAALKEGGGTGYSCAGYEMETVYYNLYQCSGFSSEPHSSYEPYNLNEAMISASYDTIECPGQKDEEWACTAEAYVYLSRNFTVPLNVRSTTDPYVHKGDVSDCEYAIDKWGYTDFLFVGMLEDGASGQLKMCARRRYKMGAKASSQDVC</sequence>
<keyword evidence="2" id="KW-1185">Reference proteome</keyword>
<accession>A0AAE0C776</accession>
<organism evidence="1 2">
    <name type="scientific">Cymbomonas tetramitiformis</name>
    <dbReference type="NCBI Taxonomy" id="36881"/>
    <lineage>
        <taxon>Eukaryota</taxon>
        <taxon>Viridiplantae</taxon>
        <taxon>Chlorophyta</taxon>
        <taxon>Pyramimonadophyceae</taxon>
        <taxon>Pyramimonadales</taxon>
        <taxon>Pyramimonadaceae</taxon>
        <taxon>Cymbomonas</taxon>
    </lineage>
</organism>
<gene>
    <name evidence="1" type="ORF">CYMTET_41612</name>
</gene>
<protein>
    <submittedName>
        <fullName evidence="1">Uncharacterized protein</fullName>
    </submittedName>
</protein>
<evidence type="ECO:0000313" key="1">
    <source>
        <dbReference type="EMBL" id="KAK3248944.1"/>
    </source>
</evidence>